<organism evidence="2 3">
    <name type="scientific">Cellulomonas hominis</name>
    <dbReference type="NCBI Taxonomy" id="156981"/>
    <lineage>
        <taxon>Bacteria</taxon>
        <taxon>Bacillati</taxon>
        <taxon>Actinomycetota</taxon>
        <taxon>Actinomycetes</taxon>
        <taxon>Micrococcales</taxon>
        <taxon>Cellulomonadaceae</taxon>
        <taxon>Cellulomonas</taxon>
    </lineage>
</organism>
<keyword evidence="3" id="KW-1185">Reference proteome</keyword>
<dbReference type="Proteomes" id="UP000321723">
    <property type="component" value="Unassembled WGS sequence"/>
</dbReference>
<evidence type="ECO:0000313" key="2">
    <source>
        <dbReference type="EMBL" id="GEL47430.1"/>
    </source>
</evidence>
<accession>A0A511FDU3</accession>
<sequence>MEAYGRRLFGIDAPEEQPEQPRTTTVLLVHVDLAALEQAQRDVALVADVAGRLFARLNRRLRRLRTRVYETPERSQMHAAYRAKTRRRHR</sequence>
<dbReference type="EMBL" id="BJVQ01000037">
    <property type="protein sequence ID" value="GEL47430.1"/>
    <property type="molecule type" value="Genomic_DNA"/>
</dbReference>
<dbReference type="AlphaFoldDB" id="A0A511FDU3"/>
<feature type="region of interest" description="Disordered" evidence="1">
    <location>
        <begin position="1"/>
        <end position="21"/>
    </location>
</feature>
<comment type="caution">
    <text evidence="2">The sequence shown here is derived from an EMBL/GenBank/DDBJ whole genome shotgun (WGS) entry which is preliminary data.</text>
</comment>
<proteinExistence type="predicted"/>
<reference evidence="2 3" key="1">
    <citation type="submission" date="2019-07" db="EMBL/GenBank/DDBJ databases">
        <title>Whole genome shotgun sequence of Cellulomonas hominis NBRC 16055.</title>
        <authorList>
            <person name="Hosoyama A."/>
            <person name="Uohara A."/>
            <person name="Ohji S."/>
            <person name="Ichikawa N."/>
        </authorList>
    </citation>
    <scope>NUCLEOTIDE SEQUENCE [LARGE SCALE GENOMIC DNA]</scope>
    <source>
        <strain evidence="2 3">NBRC 16055</strain>
    </source>
</reference>
<evidence type="ECO:0000313" key="3">
    <source>
        <dbReference type="Proteomes" id="UP000321723"/>
    </source>
</evidence>
<name>A0A511FDU3_9CELL</name>
<protein>
    <submittedName>
        <fullName evidence="2">Uncharacterized protein</fullName>
    </submittedName>
</protein>
<gene>
    <name evidence="2" type="ORF">CHO01_25460</name>
</gene>
<evidence type="ECO:0000256" key="1">
    <source>
        <dbReference type="SAM" id="MobiDB-lite"/>
    </source>
</evidence>